<evidence type="ECO:0000256" key="1">
    <source>
        <dbReference type="ARBA" id="ARBA00002533"/>
    </source>
</evidence>
<evidence type="ECO:0000256" key="8">
    <source>
        <dbReference type="ARBA" id="ARBA00022563"/>
    </source>
</evidence>
<dbReference type="GO" id="GO:0005886">
    <property type="term" value="C:plasma membrane"/>
    <property type="evidence" value="ECO:0007669"/>
    <property type="project" value="UniProtKB-SubCell"/>
</dbReference>
<accession>A0A371NCI9</accession>
<evidence type="ECO:0000256" key="18">
    <source>
        <dbReference type="ARBA" id="ARBA00044970"/>
    </source>
</evidence>
<keyword evidence="22" id="KW-1185">Reference proteome</keyword>
<evidence type="ECO:0000256" key="12">
    <source>
        <dbReference type="ARBA" id="ARBA00022967"/>
    </source>
</evidence>
<feature type="transmembrane region" description="Helical" evidence="19">
    <location>
        <begin position="81"/>
        <end position="99"/>
    </location>
</feature>
<keyword evidence="11 19" id="KW-0812">Transmembrane</keyword>
<evidence type="ECO:0000256" key="17">
    <source>
        <dbReference type="ARBA" id="ARBA00044880"/>
    </source>
</evidence>
<dbReference type="AlphaFoldDB" id="A0A371NCI9"/>
<dbReference type="GO" id="GO:0019386">
    <property type="term" value="P:methanogenesis, from carbon dioxide"/>
    <property type="evidence" value="ECO:0007669"/>
    <property type="project" value="UniProtKB-UniRule"/>
</dbReference>
<comment type="pathway">
    <text evidence="3 19">One-carbon metabolism; methanogenesis from CO(2); methyl-coenzyme M from 5,10-methylene-5,6,7,8-tetrahydromethanopterin: step 2/2.</text>
</comment>
<evidence type="ECO:0000256" key="20">
    <source>
        <dbReference type="SAM" id="Coils"/>
    </source>
</evidence>
<comment type="subcellular location">
    <subcellularLocation>
        <location evidence="2 19">Cell membrane</location>
        <topology evidence="2 19">Single-pass membrane protein</topology>
    </subcellularLocation>
</comment>
<keyword evidence="20" id="KW-0175">Coiled coil</keyword>
<comment type="similarity">
    <text evidence="4 19">Belongs to the MtrB family.</text>
</comment>
<comment type="subunit">
    <text evidence="5 19">The complex is composed of 8 subunits; MtrA, MtrB, MtrC, MtrD, MtrE, MtrF, MtrG and MtrH.</text>
</comment>
<evidence type="ECO:0000256" key="13">
    <source>
        <dbReference type="ARBA" id="ARBA00022989"/>
    </source>
</evidence>
<keyword evidence="7 19" id="KW-1003">Cell membrane</keyword>
<dbReference type="NCBIfam" id="TIGR04166">
    <property type="entry name" value="methano_MtrB"/>
    <property type="match status" value="1"/>
</dbReference>
<evidence type="ECO:0000256" key="14">
    <source>
        <dbReference type="ARBA" id="ARBA00022994"/>
    </source>
</evidence>
<evidence type="ECO:0000256" key="19">
    <source>
        <dbReference type="HAMAP-Rule" id="MF_01094"/>
    </source>
</evidence>
<evidence type="ECO:0000256" key="7">
    <source>
        <dbReference type="ARBA" id="ARBA00022475"/>
    </source>
</evidence>
<evidence type="ECO:0000256" key="6">
    <source>
        <dbReference type="ARBA" id="ARBA00015127"/>
    </source>
</evidence>
<dbReference type="NCBIfam" id="NF002129">
    <property type="entry name" value="PRK00965.1"/>
    <property type="match status" value="1"/>
</dbReference>
<evidence type="ECO:0000256" key="3">
    <source>
        <dbReference type="ARBA" id="ARBA00004839"/>
    </source>
</evidence>
<evidence type="ECO:0000256" key="11">
    <source>
        <dbReference type="ARBA" id="ARBA00022692"/>
    </source>
</evidence>
<dbReference type="Pfam" id="PF05440">
    <property type="entry name" value="MtrB"/>
    <property type="match status" value="1"/>
</dbReference>
<reference evidence="21 22" key="1">
    <citation type="submission" date="2018-07" db="EMBL/GenBank/DDBJ databases">
        <title>Genomic Encyclopedia of Type Strains, Phase IV (KMG-IV): sequencing the most valuable type-strain genomes for metagenomic binning, comparative biology and taxonomic classification.</title>
        <authorList>
            <person name="Goeker M."/>
        </authorList>
    </citation>
    <scope>NUCLEOTIDE SEQUENCE [LARGE SCALE GENOMIC DNA]</scope>
    <source>
        <strain evidence="21 22">DSM 7466</strain>
    </source>
</reference>
<dbReference type="GO" id="GO:0006730">
    <property type="term" value="P:one-carbon metabolic process"/>
    <property type="evidence" value="ECO:0007669"/>
    <property type="project" value="UniProtKB-UniRule"/>
</dbReference>
<organism evidence="21 22">
    <name type="scientific">Methanothermobacter defluvii</name>
    <dbReference type="NCBI Taxonomy" id="49339"/>
    <lineage>
        <taxon>Archaea</taxon>
        <taxon>Methanobacteriati</taxon>
        <taxon>Methanobacteriota</taxon>
        <taxon>Methanomada group</taxon>
        <taxon>Methanobacteria</taxon>
        <taxon>Methanobacteriales</taxon>
        <taxon>Methanobacteriaceae</taxon>
        <taxon>Methanothermobacter</taxon>
    </lineage>
</organism>
<dbReference type="Proteomes" id="UP000256864">
    <property type="component" value="Unassembled WGS sequence"/>
</dbReference>
<dbReference type="UniPathway" id="UPA00640">
    <property type="reaction ID" value="UER00698"/>
</dbReference>
<keyword evidence="8 19" id="KW-0554">One-carbon metabolism</keyword>
<dbReference type="EC" id="7.2.1.4" evidence="18 19"/>
<keyword evidence="12 19" id="KW-1278">Translocase</keyword>
<evidence type="ECO:0000313" key="21">
    <source>
        <dbReference type="EMBL" id="REE28221.1"/>
    </source>
</evidence>
<evidence type="ECO:0000256" key="5">
    <source>
        <dbReference type="ARBA" id="ARBA00011616"/>
    </source>
</evidence>
<protein>
    <recommendedName>
        <fullName evidence="6 19">Tetrahydromethanopterin S-methyltransferase subunit B</fullName>
        <ecNumber evidence="18 19">7.2.1.4</ecNumber>
    </recommendedName>
    <alternativeName>
        <fullName evidence="16 19">N5-methyltetrahydromethanopterin--coenzyme M methyltransferase subunit B</fullName>
    </alternativeName>
</protein>
<evidence type="ECO:0000256" key="2">
    <source>
        <dbReference type="ARBA" id="ARBA00004162"/>
    </source>
</evidence>
<comment type="caution">
    <text evidence="21">The sequence shown here is derived from an EMBL/GenBank/DDBJ whole genome shotgun (WGS) entry which is preliminary data.</text>
</comment>
<dbReference type="EMBL" id="QREL01000001">
    <property type="protein sequence ID" value="REE28221.1"/>
    <property type="molecule type" value="Genomic_DNA"/>
</dbReference>
<proteinExistence type="inferred from homology"/>
<gene>
    <name evidence="19" type="primary">mtrB</name>
    <name evidence="21" type="ORF">C7452_0221</name>
</gene>
<dbReference type="RefSeq" id="WP_115891955.1">
    <property type="nucleotide sequence ID" value="NZ_QREL01000001.1"/>
</dbReference>
<keyword evidence="14 19" id="KW-0484">Methanogenesis</keyword>
<comment type="catalytic activity">
    <reaction evidence="17 19">
        <text>5-methyl-5,6,7,8-tetrahydromethanopterin + coenzyme M + 2 Na(+)(in) = 5,6,7,8-tetrahydromethanopterin + methyl-coenzyme M + 2 Na(+)(out)</text>
        <dbReference type="Rhea" id="RHEA:53492"/>
        <dbReference type="ChEBI" id="CHEBI:29101"/>
        <dbReference type="ChEBI" id="CHEBI:58103"/>
        <dbReference type="ChEBI" id="CHEBI:58116"/>
        <dbReference type="ChEBI" id="CHEBI:58286"/>
        <dbReference type="ChEBI" id="CHEBI:58319"/>
        <dbReference type="EC" id="7.2.1.4"/>
    </reaction>
</comment>
<evidence type="ECO:0000256" key="15">
    <source>
        <dbReference type="ARBA" id="ARBA00023136"/>
    </source>
</evidence>
<evidence type="ECO:0000256" key="9">
    <source>
        <dbReference type="ARBA" id="ARBA00022603"/>
    </source>
</evidence>
<evidence type="ECO:0000313" key="22">
    <source>
        <dbReference type="Proteomes" id="UP000256864"/>
    </source>
</evidence>
<comment type="function">
    <text evidence="1 19">Part of a complex that catalyzes the formation of methyl-coenzyme M and tetrahydromethanopterin from coenzyme M and methyl-tetrahydromethanopterin. This is an energy-conserving, sodium-ion translocating step.</text>
</comment>
<evidence type="ECO:0000256" key="4">
    <source>
        <dbReference type="ARBA" id="ARBA00010027"/>
    </source>
</evidence>
<sequence>MEMLPLVKIAPEYNLTLDPSTGMIGAALGREVIILSMDEINEQIAELEATADDLINSLDPTTTPMDSYPGREGVYLTAGKLTNMVYGFILGLIILFALLL</sequence>
<keyword evidence="9 19" id="KW-0489">Methyltransferase</keyword>
<name>A0A371NCI9_9EURY</name>
<keyword evidence="15 19" id="KW-0472">Membrane</keyword>
<feature type="coiled-coil region" evidence="20">
    <location>
        <begin position="30"/>
        <end position="57"/>
    </location>
</feature>
<dbReference type="GO" id="GO:0032259">
    <property type="term" value="P:methylation"/>
    <property type="evidence" value="ECO:0007669"/>
    <property type="project" value="UniProtKB-KW"/>
</dbReference>
<evidence type="ECO:0000256" key="10">
    <source>
        <dbReference type="ARBA" id="ARBA00022679"/>
    </source>
</evidence>
<evidence type="ECO:0000256" key="16">
    <source>
        <dbReference type="ARBA" id="ARBA00029818"/>
    </source>
</evidence>
<dbReference type="HAMAP" id="MF_01094">
    <property type="entry name" value="MtrB"/>
    <property type="match status" value="1"/>
</dbReference>
<dbReference type="InterPro" id="IPR008690">
    <property type="entry name" value="MtrB_MeTrfase"/>
</dbReference>
<dbReference type="PIRSF" id="PIRSF005518">
    <property type="entry name" value="MtrB"/>
    <property type="match status" value="1"/>
</dbReference>
<keyword evidence="10 19" id="KW-0808">Transferase</keyword>
<keyword evidence="13 19" id="KW-1133">Transmembrane helix</keyword>
<dbReference type="GeneID" id="82297601"/>
<dbReference type="GO" id="GO:0030269">
    <property type="term" value="F:tetrahydromethanopterin S-methyltransferase activity"/>
    <property type="evidence" value="ECO:0007669"/>
    <property type="project" value="UniProtKB-UniRule"/>
</dbReference>